<evidence type="ECO:0000256" key="3">
    <source>
        <dbReference type="ARBA" id="ARBA00023015"/>
    </source>
</evidence>
<dbReference type="AlphaFoldDB" id="A0A8H4LJR8"/>
<evidence type="ECO:0000259" key="7">
    <source>
        <dbReference type="PROSITE" id="PS50048"/>
    </source>
</evidence>
<dbReference type="PROSITE" id="PS00463">
    <property type="entry name" value="ZN2_CY6_FUNGAL_1"/>
    <property type="match status" value="1"/>
</dbReference>
<feature type="domain" description="Zn(2)-C6 fungal-type" evidence="7">
    <location>
        <begin position="63"/>
        <end position="93"/>
    </location>
</feature>
<dbReference type="Gene3D" id="4.10.240.10">
    <property type="entry name" value="Zn(2)-C6 fungal-type DNA-binding domain"/>
    <property type="match status" value="2"/>
</dbReference>
<protein>
    <submittedName>
        <fullName evidence="8">3-dehydroquinate dehydratase I</fullName>
    </submittedName>
</protein>
<evidence type="ECO:0000256" key="6">
    <source>
        <dbReference type="SAM" id="MobiDB-lite"/>
    </source>
</evidence>
<accession>A0A8H4LJR8</accession>
<feature type="region of interest" description="Disordered" evidence="6">
    <location>
        <begin position="95"/>
        <end position="189"/>
    </location>
</feature>
<dbReference type="GO" id="GO:0000981">
    <property type="term" value="F:DNA-binding transcription factor activity, RNA polymerase II-specific"/>
    <property type="evidence" value="ECO:0007669"/>
    <property type="project" value="InterPro"/>
</dbReference>
<dbReference type="GO" id="GO:0006351">
    <property type="term" value="P:DNA-templated transcription"/>
    <property type="evidence" value="ECO:0007669"/>
    <property type="project" value="InterPro"/>
</dbReference>
<dbReference type="Pfam" id="PF00172">
    <property type="entry name" value="Zn_clus"/>
    <property type="match status" value="2"/>
</dbReference>
<keyword evidence="3" id="KW-0805">Transcription regulation</keyword>
<dbReference type="SMART" id="SM00066">
    <property type="entry name" value="GAL4"/>
    <property type="match status" value="2"/>
</dbReference>
<evidence type="ECO:0000256" key="1">
    <source>
        <dbReference type="ARBA" id="ARBA00004123"/>
    </source>
</evidence>
<dbReference type="EMBL" id="JAADYS010000511">
    <property type="protein sequence ID" value="KAF4469159.1"/>
    <property type="molecule type" value="Genomic_DNA"/>
</dbReference>
<dbReference type="CDD" id="cd12148">
    <property type="entry name" value="fungal_TF_MHR"/>
    <property type="match status" value="1"/>
</dbReference>
<evidence type="ECO:0000256" key="4">
    <source>
        <dbReference type="ARBA" id="ARBA00023163"/>
    </source>
</evidence>
<evidence type="ECO:0000313" key="8">
    <source>
        <dbReference type="EMBL" id="KAF4469159.1"/>
    </source>
</evidence>
<dbReference type="InterPro" id="IPR007219">
    <property type="entry name" value="XnlR_reg_dom"/>
</dbReference>
<dbReference type="CDD" id="cd00067">
    <property type="entry name" value="GAL4"/>
    <property type="match status" value="2"/>
</dbReference>
<gene>
    <name evidence="8" type="ORF">FALBO_3942</name>
</gene>
<dbReference type="Pfam" id="PF04082">
    <property type="entry name" value="Fungal_trans"/>
    <property type="match status" value="1"/>
</dbReference>
<feature type="compositionally biased region" description="Basic and acidic residues" evidence="6">
    <location>
        <begin position="603"/>
        <end position="614"/>
    </location>
</feature>
<dbReference type="InterPro" id="IPR050815">
    <property type="entry name" value="TF_fung"/>
</dbReference>
<dbReference type="OrthoDB" id="103349at2759"/>
<dbReference type="InterPro" id="IPR036864">
    <property type="entry name" value="Zn2-C6_fun-type_DNA-bd_sf"/>
</dbReference>
<feature type="region of interest" description="Disordered" evidence="6">
    <location>
        <begin position="603"/>
        <end position="623"/>
    </location>
</feature>
<name>A0A8H4LJR8_9HYPO</name>
<comment type="caution">
    <text evidence="8">The sequence shown here is derived from an EMBL/GenBank/DDBJ whole genome shotgun (WGS) entry which is preliminary data.</text>
</comment>
<keyword evidence="9" id="KW-1185">Reference proteome</keyword>
<comment type="subcellular location">
    <subcellularLocation>
        <location evidence="1">Nucleus</location>
    </subcellularLocation>
</comment>
<dbReference type="PANTHER" id="PTHR47338">
    <property type="entry name" value="ZN(II)2CYS6 TRANSCRIPTION FACTOR (EUROFUNG)-RELATED"/>
    <property type="match status" value="1"/>
</dbReference>
<feature type="compositionally biased region" description="Low complexity" evidence="6">
    <location>
        <begin position="147"/>
        <end position="172"/>
    </location>
</feature>
<evidence type="ECO:0000313" key="9">
    <source>
        <dbReference type="Proteomes" id="UP000554235"/>
    </source>
</evidence>
<evidence type="ECO:0000256" key="5">
    <source>
        <dbReference type="ARBA" id="ARBA00023242"/>
    </source>
</evidence>
<keyword evidence="4" id="KW-0804">Transcription</keyword>
<feature type="compositionally biased region" description="Polar residues" evidence="6">
    <location>
        <begin position="173"/>
        <end position="187"/>
    </location>
</feature>
<evidence type="ECO:0000256" key="2">
    <source>
        <dbReference type="ARBA" id="ARBA00022723"/>
    </source>
</evidence>
<dbReference type="GO" id="GO:0005634">
    <property type="term" value="C:nucleus"/>
    <property type="evidence" value="ECO:0007669"/>
    <property type="project" value="UniProtKB-SubCell"/>
</dbReference>
<reference evidence="8 9" key="1">
    <citation type="submission" date="2020-01" db="EMBL/GenBank/DDBJ databases">
        <title>Identification and distribution of gene clusters putatively required for synthesis of sphingolipid metabolism inhibitors in phylogenetically diverse species of the filamentous fungus Fusarium.</title>
        <authorList>
            <person name="Kim H.-S."/>
            <person name="Busman M."/>
            <person name="Brown D.W."/>
            <person name="Divon H."/>
            <person name="Uhlig S."/>
            <person name="Proctor R.H."/>
        </authorList>
    </citation>
    <scope>NUCLEOTIDE SEQUENCE [LARGE SCALE GENOMIC DNA]</scope>
    <source>
        <strain evidence="8 9">NRRL 20459</strain>
    </source>
</reference>
<sequence length="757" mass="83682">MPPPKSASTCTQCRARKVPNTQLFVRCDGGPNPCSNCERLNFTCSFATSESPSRPERRRGTRACLQCRNQKSKCSGELPACAACRSRDKTCVYPDLKRPSRSAPAPPISSATTTHAGAAATSPALGHHAQPQQPSPSDTSPRDGTFTSPSLTAAPDAASSLPPEPSPQQSASWRGSVSNTGLSNGTHSLPLPPMQDRLHLIIDFFRHLHPLPPYAFLNEVSITQRCLEGTLDETLLLALCAVSALHLKYSKYHPLSTASWIQRAEDIVWSRIEQPTIFRTQALLLIVQYRIEAGSFQRAYMLLGIAGRAASALRLQYERIDLGHLAQEIRRRLMWCMMLLNCHFSIGLPESEVCSPDFIYLKLPCNEDDFHAECDLNEDLGNSLSTLDGPPENGLFSTCIRESMIRRDIVRLMRQVRLSSQPMPHLPDLVDEFVSMLQQLQIPLYSSQELERYSTSRWLVRYVSVHLSWHQAHCDAYRLFLSGYREAAPEVVISSCPPAYVAMAAKLCLHHAQANIAILNDLAELGTCPVATHNDVAICGYHACRIVLFLSRSTLASTDLNITPDAAFHQASSVLAFFQRLYKDSALLQYLTKDLESLVRSHAAGEADHRRDSSEQEEEQQPRFAVAVQRHKSLGVHSVLRRAGFVDDSAEAAEPSGRGRSQDTDMAIQADALGNPQPSPLRMTTTQQPLANTILDESHLGFDALMRAAMVPSPLAGSFDGPQSTIPSEPFTLGPWEAWNNWSWQGTFSPRSDADYL</sequence>
<keyword evidence="2" id="KW-0479">Metal-binding</keyword>
<dbReference type="PANTHER" id="PTHR47338:SF7">
    <property type="entry name" value="ZN(II)2CYS6 TRANSCRIPTION FACTOR (EUROFUNG)"/>
    <property type="match status" value="1"/>
</dbReference>
<keyword evidence="5" id="KW-0539">Nucleus</keyword>
<dbReference type="GO" id="GO:0008270">
    <property type="term" value="F:zinc ion binding"/>
    <property type="evidence" value="ECO:0007669"/>
    <property type="project" value="InterPro"/>
</dbReference>
<proteinExistence type="predicted"/>
<dbReference type="SUPFAM" id="SSF57701">
    <property type="entry name" value="Zn2/Cys6 DNA-binding domain"/>
    <property type="match status" value="2"/>
</dbReference>
<dbReference type="Proteomes" id="UP000554235">
    <property type="component" value="Unassembled WGS sequence"/>
</dbReference>
<organism evidence="8 9">
    <name type="scientific">Fusarium albosuccineum</name>
    <dbReference type="NCBI Taxonomy" id="1237068"/>
    <lineage>
        <taxon>Eukaryota</taxon>
        <taxon>Fungi</taxon>
        <taxon>Dikarya</taxon>
        <taxon>Ascomycota</taxon>
        <taxon>Pezizomycotina</taxon>
        <taxon>Sordariomycetes</taxon>
        <taxon>Hypocreomycetidae</taxon>
        <taxon>Hypocreales</taxon>
        <taxon>Nectriaceae</taxon>
        <taxon>Fusarium</taxon>
        <taxon>Fusarium decemcellulare species complex</taxon>
    </lineage>
</organism>
<feature type="compositionally biased region" description="Low complexity" evidence="6">
    <location>
        <begin position="108"/>
        <end position="139"/>
    </location>
</feature>
<dbReference type="GO" id="GO:0003677">
    <property type="term" value="F:DNA binding"/>
    <property type="evidence" value="ECO:0007669"/>
    <property type="project" value="InterPro"/>
</dbReference>
<dbReference type="InterPro" id="IPR001138">
    <property type="entry name" value="Zn2Cys6_DnaBD"/>
</dbReference>
<dbReference type="SMART" id="SM00906">
    <property type="entry name" value="Fungal_trans"/>
    <property type="match status" value="1"/>
</dbReference>
<dbReference type="PROSITE" id="PS50048">
    <property type="entry name" value="ZN2_CY6_FUNGAL_2"/>
    <property type="match status" value="1"/>
</dbReference>